<organism evidence="2 3">
    <name type="scientific">Volvox africanus</name>
    <dbReference type="NCBI Taxonomy" id="51714"/>
    <lineage>
        <taxon>Eukaryota</taxon>
        <taxon>Viridiplantae</taxon>
        <taxon>Chlorophyta</taxon>
        <taxon>core chlorophytes</taxon>
        <taxon>Chlorophyceae</taxon>
        <taxon>CS clade</taxon>
        <taxon>Chlamydomonadales</taxon>
        <taxon>Volvocaceae</taxon>
        <taxon>Volvox</taxon>
    </lineage>
</organism>
<evidence type="ECO:0000259" key="1">
    <source>
        <dbReference type="Pfam" id="PF01179"/>
    </source>
</evidence>
<dbReference type="Gene3D" id="2.70.98.20">
    <property type="entry name" value="Copper amine oxidase, catalytic domain"/>
    <property type="match status" value="1"/>
</dbReference>
<sequence>MHLRVPHNPSTTYTWRLFRLDINVLNLSYTNTIKMMLHEADSCSQTVTSGHMDWRNPTALLLFFSFVSSCADRWAVSNDYLLRNISIAGWNRSRQQRVDLDITCVAKGPSHSLNGGELSWQKWRMCIEFNGREGDAPYMGKGRVQLVIHSASLVEVAFPYGDSIAPSTWAIMDSGCAPTVGEDRRDPVSWVSALRDYRANDAGRTVMIVTV</sequence>
<dbReference type="EMBL" id="BNCO01000029">
    <property type="protein sequence ID" value="GIL57808.1"/>
    <property type="molecule type" value="Genomic_DNA"/>
</dbReference>
<dbReference type="InterPro" id="IPR015798">
    <property type="entry name" value="Cu_amine_oxidase_C"/>
</dbReference>
<accession>A0A8J4F5X8</accession>
<keyword evidence="3" id="KW-1185">Reference proteome</keyword>
<dbReference type="Pfam" id="PF01179">
    <property type="entry name" value="Cu_amine_oxid"/>
    <property type="match status" value="1"/>
</dbReference>
<dbReference type="Proteomes" id="UP000747399">
    <property type="component" value="Unassembled WGS sequence"/>
</dbReference>
<feature type="domain" description="Copper amine oxidase catalytic" evidence="1">
    <location>
        <begin position="106"/>
        <end position="169"/>
    </location>
</feature>
<evidence type="ECO:0000313" key="3">
    <source>
        <dbReference type="Proteomes" id="UP000747399"/>
    </source>
</evidence>
<dbReference type="GO" id="GO:0005507">
    <property type="term" value="F:copper ion binding"/>
    <property type="evidence" value="ECO:0007669"/>
    <property type="project" value="InterPro"/>
</dbReference>
<reference evidence="2" key="1">
    <citation type="journal article" date="2021" name="Proc. Natl. Acad. Sci. U.S.A.">
        <title>Three genomes in the algal genus Volvox reveal the fate of a haploid sex-determining region after a transition to homothallism.</title>
        <authorList>
            <person name="Yamamoto K."/>
            <person name="Hamaji T."/>
            <person name="Kawai-Toyooka H."/>
            <person name="Matsuzaki R."/>
            <person name="Takahashi F."/>
            <person name="Nishimura Y."/>
            <person name="Kawachi M."/>
            <person name="Noguchi H."/>
            <person name="Minakuchi Y."/>
            <person name="Umen J.G."/>
            <person name="Toyoda A."/>
            <person name="Nozaki H."/>
        </authorList>
    </citation>
    <scope>NUCLEOTIDE SEQUENCE</scope>
    <source>
        <strain evidence="2">NIES-3780</strain>
    </source>
</reference>
<dbReference type="AlphaFoldDB" id="A0A8J4F5X8"/>
<evidence type="ECO:0000313" key="2">
    <source>
        <dbReference type="EMBL" id="GIL57808.1"/>
    </source>
</evidence>
<dbReference type="SUPFAM" id="SSF49998">
    <property type="entry name" value="Amine oxidase catalytic domain"/>
    <property type="match status" value="1"/>
</dbReference>
<proteinExistence type="predicted"/>
<comment type="caution">
    <text evidence="2">The sequence shown here is derived from an EMBL/GenBank/DDBJ whole genome shotgun (WGS) entry which is preliminary data.</text>
</comment>
<dbReference type="GO" id="GO:0048038">
    <property type="term" value="F:quinone binding"/>
    <property type="evidence" value="ECO:0007669"/>
    <property type="project" value="InterPro"/>
</dbReference>
<gene>
    <name evidence="2" type="ORF">Vafri_13048</name>
</gene>
<dbReference type="GO" id="GO:0009308">
    <property type="term" value="P:amine metabolic process"/>
    <property type="evidence" value="ECO:0007669"/>
    <property type="project" value="InterPro"/>
</dbReference>
<dbReference type="GO" id="GO:0008131">
    <property type="term" value="F:primary methylamine oxidase activity"/>
    <property type="evidence" value="ECO:0007669"/>
    <property type="project" value="InterPro"/>
</dbReference>
<dbReference type="InterPro" id="IPR036460">
    <property type="entry name" value="Cu_amine_oxidase_C_sf"/>
</dbReference>
<protein>
    <recommendedName>
        <fullName evidence="1">Copper amine oxidase catalytic domain-containing protein</fullName>
    </recommendedName>
</protein>
<name>A0A8J4F5X8_9CHLO</name>